<keyword evidence="3" id="KW-0964">Secreted</keyword>
<dbReference type="CDD" id="cd07496">
    <property type="entry name" value="Peptidases_S8_13"/>
    <property type="match status" value="1"/>
</dbReference>
<evidence type="ECO:0000259" key="13">
    <source>
        <dbReference type="Pfam" id="PF00082"/>
    </source>
</evidence>
<dbReference type="Gene3D" id="3.40.50.200">
    <property type="entry name" value="Peptidase S8/S53 domain"/>
    <property type="match status" value="1"/>
</dbReference>
<evidence type="ECO:0000256" key="2">
    <source>
        <dbReference type="ARBA" id="ARBA00011073"/>
    </source>
</evidence>
<sequence length="549" mass="57656">MRFDTLLTQDEAESEAHRLRALPQVMSADVDLVSRPQQARTSTDPQFAKQWSLLGTTQGFAGGIDAEAAWTRGTGSSSVVVAVLDSGIRPHPEFGDRILPGYDFVSDPDYANDGNGRDADPADPGDRVGASECGIGEPAQPSTWHGTHVTGIIAADGANGIGIAGVTWKTRILPVRVLGKCGGTTSDILDGLRWALGLPVPGVPTNLNPAQILNLSLGGTPSFGCLAPYRAALAEAQGQGALVVVAAGNDSSTSAIFSPANCADALPVVATDPFGDLASYSNYGRTGLGAPGGDSAYFGPTAEILSTVDIGNDQPLGPDYGYAQGTSMAAPHVSGIAALMLATNPQLSGTELRSLLEYGASAYPVGSYCAYSNLCGTGLANAHNSVSTAAAMLGYQLVHEFHNTDLQHYFLTGSKDEAALIEKGSAGPGWTDTREYFYAWSRAVDGAAPVCRFYGTPGIGPNSHFYTASAQECDLVKLDPGWTYEGIAFYARLPTEDACPVDTIPVFRSYNMRWMLNDSNHRYTTDEAIYQQMNRSGWVGEGVALCVAA</sequence>
<dbReference type="PROSITE" id="PS51892">
    <property type="entry name" value="SUBTILASE"/>
    <property type="match status" value="1"/>
</dbReference>
<evidence type="ECO:0000313" key="16">
    <source>
        <dbReference type="Proteomes" id="UP000241885"/>
    </source>
</evidence>
<dbReference type="InterPro" id="IPR043708">
    <property type="entry name" value="DUF5648"/>
</dbReference>
<keyword evidence="7 10" id="KW-0720">Serine protease</keyword>
<evidence type="ECO:0000256" key="8">
    <source>
        <dbReference type="ARBA" id="ARBA00023145"/>
    </source>
</evidence>
<dbReference type="EMBL" id="CP028339">
    <property type="protein sequence ID" value="AVR89129.1"/>
    <property type="molecule type" value="Genomic_DNA"/>
</dbReference>
<dbReference type="FunFam" id="3.40.50.200:FF:000022">
    <property type="entry name" value="Extracellular protease"/>
    <property type="match status" value="1"/>
</dbReference>
<dbReference type="PRINTS" id="PR00723">
    <property type="entry name" value="SUBTILISIN"/>
</dbReference>
<keyword evidence="8" id="KW-0865">Zymogen</keyword>
<keyword evidence="6 10" id="KW-0378">Hydrolase</keyword>
<name>A0A2R4BP67_THAAR</name>
<dbReference type="InterPro" id="IPR023828">
    <property type="entry name" value="Peptidase_S8_Ser-AS"/>
</dbReference>
<dbReference type="InterPro" id="IPR015500">
    <property type="entry name" value="Peptidase_S8_subtilisin-rel"/>
</dbReference>
<feature type="active site" description="Charge relay system" evidence="9 10">
    <location>
        <position position="85"/>
    </location>
</feature>
<evidence type="ECO:0000256" key="10">
    <source>
        <dbReference type="PROSITE-ProRule" id="PRU01240"/>
    </source>
</evidence>
<evidence type="ECO:0000256" key="1">
    <source>
        <dbReference type="ARBA" id="ARBA00004613"/>
    </source>
</evidence>
<dbReference type="InterPro" id="IPR036852">
    <property type="entry name" value="Peptidase_S8/S53_dom_sf"/>
</dbReference>
<dbReference type="AlphaFoldDB" id="A0A2R4BP67"/>
<dbReference type="InterPro" id="IPR050131">
    <property type="entry name" value="Peptidase_S8_subtilisin-like"/>
</dbReference>
<dbReference type="GO" id="GO:0005576">
    <property type="term" value="C:extracellular region"/>
    <property type="evidence" value="ECO:0007669"/>
    <property type="project" value="UniProtKB-SubCell"/>
</dbReference>
<keyword evidence="5" id="KW-0732">Signal</keyword>
<evidence type="ECO:0000256" key="9">
    <source>
        <dbReference type="PIRSR" id="PIRSR615500-1"/>
    </source>
</evidence>
<keyword evidence="4 10" id="KW-0645">Protease</keyword>
<feature type="active site" description="Charge relay system" evidence="9 10">
    <location>
        <position position="145"/>
    </location>
</feature>
<gene>
    <name evidence="15" type="ORF">Tharo_2231</name>
</gene>
<dbReference type="KEGG" id="tak:Tharo_2231"/>
<dbReference type="PROSITE" id="PS00138">
    <property type="entry name" value="SUBTILASE_SER"/>
    <property type="match status" value="1"/>
</dbReference>
<evidence type="ECO:0000256" key="5">
    <source>
        <dbReference type="ARBA" id="ARBA00022729"/>
    </source>
</evidence>
<dbReference type="Proteomes" id="UP000241885">
    <property type="component" value="Chromosome"/>
</dbReference>
<evidence type="ECO:0000313" key="15">
    <source>
        <dbReference type="EMBL" id="AVR89129.1"/>
    </source>
</evidence>
<keyword evidence="16" id="KW-1185">Reference proteome</keyword>
<evidence type="ECO:0000256" key="4">
    <source>
        <dbReference type="ARBA" id="ARBA00022670"/>
    </source>
</evidence>
<evidence type="ECO:0000256" key="3">
    <source>
        <dbReference type="ARBA" id="ARBA00022525"/>
    </source>
</evidence>
<comment type="similarity">
    <text evidence="2 10 11">Belongs to the peptidase S8 family.</text>
</comment>
<dbReference type="GO" id="GO:0006508">
    <property type="term" value="P:proteolysis"/>
    <property type="evidence" value="ECO:0007669"/>
    <property type="project" value="UniProtKB-KW"/>
</dbReference>
<dbReference type="PROSITE" id="PS00137">
    <property type="entry name" value="SUBTILASE_HIS"/>
    <property type="match status" value="1"/>
</dbReference>
<dbReference type="PANTHER" id="PTHR43806:SF11">
    <property type="entry name" value="CEREVISIN-RELATED"/>
    <property type="match status" value="1"/>
</dbReference>
<organism evidence="15 16">
    <name type="scientific">Thauera aromatica K172</name>
    <dbReference type="NCBI Taxonomy" id="44139"/>
    <lineage>
        <taxon>Bacteria</taxon>
        <taxon>Pseudomonadati</taxon>
        <taxon>Pseudomonadota</taxon>
        <taxon>Betaproteobacteria</taxon>
        <taxon>Rhodocyclales</taxon>
        <taxon>Zoogloeaceae</taxon>
        <taxon>Thauera</taxon>
    </lineage>
</organism>
<dbReference type="Pfam" id="PF00082">
    <property type="entry name" value="Peptidase_S8"/>
    <property type="match status" value="1"/>
</dbReference>
<dbReference type="InterPro" id="IPR023827">
    <property type="entry name" value="Peptidase_S8_Asp-AS"/>
</dbReference>
<dbReference type="InterPro" id="IPR034176">
    <property type="entry name" value="Peptidases_S8_13"/>
</dbReference>
<feature type="region of interest" description="Disordered" evidence="12">
    <location>
        <begin position="109"/>
        <end position="144"/>
    </location>
</feature>
<evidence type="ECO:0000256" key="12">
    <source>
        <dbReference type="SAM" id="MobiDB-lite"/>
    </source>
</evidence>
<comment type="subcellular location">
    <subcellularLocation>
        <location evidence="1">Secreted</location>
    </subcellularLocation>
</comment>
<reference evidence="15 16" key="1">
    <citation type="submission" date="2018-03" db="EMBL/GenBank/DDBJ databases">
        <title>Complete genome sequence of Thauera aromatica, a model organism for studying aromatic compound degradation under denitrifying conditions.</title>
        <authorList>
            <person name="Lo H.-Y."/>
            <person name="Goris T."/>
            <person name="Boll M."/>
            <person name="Mueller J.A."/>
        </authorList>
    </citation>
    <scope>NUCLEOTIDE SEQUENCE [LARGE SCALE GENOMIC DNA]</scope>
    <source>
        <strain evidence="15 16">K172</strain>
    </source>
</reference>
<protein>
    <submittedName>
        <fullName evidence="15">Extracellular peptidase S8 family protein</fullName>
    </submittedName>
</protein>
<dbReference type="PROSITE" id="PS00136">
    <property type="entry name" value="SUBTILASE_ASP"/>
    <property type="match status" value="1"/>
</dbReference>
<dbReference type="Pfam" id="PF18885">
    <property type="entry name" value="DUF5648"/>
    <property type="match status" value="1"/>
</dbReference>
<accession>A0A2R4BP67</accession>
<proteinExistence type="inferred from homology"/>
<evidence type="ECO:0000256" key="7">
    <source>
        <dbReference type="ARBA" id="ARBA00022825"/>
    </source>
</evidence>
<feature type="active site" description="Charge relay system" evidence="9 10">
    <location>
        <position position="327"/>
    </location>
</feature>
<evidence type="ECO:0000256" key="11">
    <source>
        <dbReference type="RuleBase" id="RU003355"/>
    </source>
</evidence>
<feature type="domain" description="Peptidase S8/S53" evidence="13">
    <location>
        <begin position="77"/>
        <end position="360"/>
    </location>
</feature>
<evidence type="ECO:0000256" key="6">
    <source>
        <dbReference type="ARBA" id="ARBA00022801"/>
    </source>
</evidence>
<dbReference type="GO" id="GO:0004252">
    <property type="term" value="F:serine-type endopeptidase activity"/>
    <property type="evidence" value="ECO:0007669"/>
    <property type="project" value="UniProtKB-UniRule"/>
</dbReference>
<feature type="compositionally biased region" description="Basic and acidic residues" evidence="12">
    <location>
        <begin position="115"/>
        <end position="126"/>
    </location>
</feature>
<feature type="domain" description="DUF5648" evidence="14">
    <location>
        <begin position="401"/>
        <end position="547"/>
    </location>
</feature>
<dbReference type="SUPFAM" id="SSF52743">
    <property type="entry name" value="Subtilisin-like"/>
    <property type="match status" value="1"/>
</dbReference>
<dbReference type="PANTHER" id="PTHR43806">
    <property type="entry name" value="PEPTIDASE S8"/>
    <property type="match status" value="1"/>
</dbReference>
<evidence type="ECO:0000259" key="14">
    <source>
        <dbReference type="Pfam" id="PF18885"/>
    </source>
</evidence>
<dbReference type="InterPro" id="IPR022398">
    <property type="entry name" value="Peptidase_S8_His-AS"/>
</dbReference>
<dbReference type="InterPro" id="IPR000209">
    <property type="entry name" value="Peptidase_S8/S53_dom"/>
</dbReference>